<dbReference type="PANTHER" id="PTHR24057:SF18">
    <property type="entry name" value="SERINE_THREONINE-PROTEIN KINASE R03D7.5-RELATED"/>
    <property type="match status" value="1"/>
</dbReference>
<gene>
    <name evidence="9" type="ORF">QR680_011968</name>
</gene>
<evidence type="ECO:0000256" key="6">
    <source>
        <dbReference type="ARBA" id="ARBA00022840"/>
    </source>
</evidence>
<dbReference type="AlphaFoldDB" id="A0AA39LZP6"/>
<reference evidence="9" key="1">
    <citation type="submission" date="2023-06" db="EMBL/GenBank/DDBJ databases">
        <title>Genomic analysis of the entomopathogenic nematode Steinernema hermaphroditum.</title>
        <authorList>
            <person name="Schwarz E.M."/>
            <person name="Heppert J.K."/>
            <person name="Baniya A."/>
            <person name="Schwartz H.T."/>
            <person name="Tan C.-H."/>
            <person name="Antoshechkin I."/>
            <person name="Sternberg P.W."/>
            <person name="Goodrich-Blair H."/>
            <person name="Dillman A.R."/>
        </authorList>
    </citation>
    <scope>NUCLEOTIDE SEQUENCE</scope>
    <source>
        <strain evidence="9">PS9179</strain>
        <tissue evidence="9">Whole animal</tissue>
    </source>
</reference>
<dbReference type="PROSITE" id="PS50011">
    <property type="entry name" value="PROTEIN_KINASE_DOM"/>
    <property type="match status" value="1"/>
</dbReference>
<dbReference type="Gene3D" id="3.30.200.20">
    <property type="entry name" value="Phosphorylase Kinase, domain 1"/>
    <property type="match status" value="1"/>
</dbReference>
<dbReference type="SMART" id="SM00220">
    <property type="entry name" value="S_TKc"/>
    <property type="match status" value="1"/>
</dbReference>
<keyword evidence="6" id="KW-0067">ATP-binding</keyword>
<dbReference type="GO" id="GO:0030154">
    <property type="term" value="P:cell differentiation"/>
    <property type="evidence" value="ECO:0007669"/>
    <property type="project" value="TreeGrafter"/>
</dbReference>
<comment type="caution">
    <text evidence="9">The sequence shown here is derived from an EMBL/GenBank/DDBJ whole genome shotgun (WGS) entry which is preliminary data.</text>
</comment>
<dbReference type="SUPFAM" id="SSF56112">
    <property type="entry name" value="Protein kinase-like (PK-like)"/>
    <property type="match status" value="1"/>
</dbReference>
<dbReference type="GO" id="GO:0007165">
    <property type="term" value="P:signal transduction"/>
    <property type="evidence" value="ECO:0007669"/>
    <property type="project" value="TreeGrafter"/>
</dbReference>
<name>A0AA39LZP6_9BILA</name>
<keyword evidence="4" id="KW-0547">Nucleotide-binding</keyword>
<evidence type="ECO:0000313" key="9">
    <source>
        <dbReference type="EMBL" id="KAK0415487.1"/>
    </source>
</evidence>
<sequence>MSTVHEQNALELPGKAVVKLKMANLRLHSSGVFSNVYRGTLLNPEPRREIALKKTWPDRADGNQRNLELLMLLSLSREKHKNLVQVLFTFQSLGPDKRICESMIFDFLPATLSSIVKQLGPPDVNFIDIKLYTWQLFNGLFHLESKRICHRDIKPQNILVDPGCGTLKIGDFGSAKVIKPNMDSTAYQVTRFYRPPELLLGATKYTTTADVWSGGCVLGEMLKGRVLFPGRDSKHQFQLIVDTIGFPDNGDFEAMRASSKLQSAEPEPRGFQQLMPFATTECYTFLKKILVYRPNERHRGKELLLDPFFEDILTSGSKRKNGQLISSVITSEDIEHIRNPSRNLKKKTRKKSRRRKSRHRSAEKHKLSDDERSADKKSGTGKELSGSSEASARDRSPRSKNTENVTEDNNQKKI</sequence>
<evidence type="ECO:0000313" key="10">
    <source>
        <dbReference type="Proteomes" id="UP001175271"/>
    </source>
</evidence>
<dbReference type="GO" id="GO:0005829">
    <property type="term" value="C:cytosol"/>
    <property type="evidence" value="ECO:0007669"/>
    <property type="project" value="TreeGrafter"/>
</dbReference>
<dbReference type="EMBL" id="JAUCMV010000002">
    <property type="protein sequence ID" value="KAK0415487.1"/>
    <property type="molecule type" value="Genomic_DNA"/>
</dbReference>
<evidence type="ECO:0000259" key="8">
    <source>
        <dbReference type="PROSITE" id="PS50011"/>
    </source>
</evidence>
<dbReference type="Pfam" id="PF00069">
    <property type="entry name" value="Pkinase"/>
    <property type="match status" value="1"/>
</dbReference>
<dbReference type="PANTHER" id="PTHR24057">
    <property type="entry name" value="GLYCOGEN SYNTHASE KINASE-3 ALPHA"/>
    <property type="match status" value="1"/>
</dbReference>
<dbReference type="GO" id="GO:0004674">
    <property type="term" value="F:protein serine/threonine kinase activity"/>
    <property type="evidence" value="ECO:0007669"/>
    <property type="project" value="UniProtKB-KW"/>
</dbReference>
<dbReference type="GO" id="GO:0090090">
    <property type="term" value="P:negative regulation of canonical Wnt signaling pathway"/>
    <property type="evidence" value="ECO:0007669"/>
    <property type="project" value="TreeGrafter"/>
</dbReference>
<feature type="compositionally biased region" description="Basic and acidic residues" evidence="7">
    <location>
        <begin position="391"/>
        <end position="401"/>
    </location>
</feature>
<evidence type="ECO:0000256" key="4">
    <source>
        <dbReference type="ARBA" id="ARBA00022741"/>
    </source>
</evidence>
<dbReference type="InterPro" id="IPR008271">
    <property type="entry name" value="Ser/Thr_kinase_AS"/>
</dbReference>
<keyword evidence="10" id="KW-1185">Reference proteome</keyword>
<feature type="compositionally biased region" description="Basic residues" evidence="7">
    <location>
        <begin position="343"/>
        <end position="363"/>
    </location>
</feature>
<protein>
    <recommendedName>
        <fullName evidence="8">Protein kinase domain-containing protein</fullName>
    </recommendedName>
</protein>
<comment type="similarity">
    <text evidence="1">Belongs to the protein kinase superfamily. CMGC Ser/Thr protein kinase family. GSK-3 subfamily.</text>
</comment>
<dbReference type="Gene3D" id="1.10.510.10">
    <property type="entry name" value="Transferase(Phosphotransferase) domain 1"/>
    <property type="match status" value="1"/>
</dbReference>
<dbReference type="GO" id="GO:0070507">
    <property type="term" value="P:regulation of microtubule cytoskeleton organization"/>
    <property type="evidence" value="ECO:0007669"/>
    <property type="project" value="TreeGrafter"/>
</dbReference>
<dbReference type="GO" id="GO:0032436">
    <property type="term" value="P:positive regulation of proteasomal ubiquitin-dependent protein catabolic process"/>
    <property type="evidence" value="ECO:0007669"/>
    <property type="project" value="TreeGrafter"/>
</dbReference>
<evidence type="ECO:0000256" key="3">
    <source>
        <dbReference type="ARBA" id="ARBA00022679"/>
    </source>
</evidence>
<dbReference type="Proteomes" id="UP001175271">
    <property type="component" value="Unassembled WGS sequence"/>
</dbReference>
<keyword evidence="2" id="KW-0723">Serine/threonine-protein kinase</keyword>
<keyword evidence="5" id="KW-0418">Kinase</keyword>
<dbReference type="GO" id="GO:0005524">
    <property type="term" value="F:ATP binding"/>
    <property type="evidence" value="ECO:0007669"/>
    <property type="project" value="UniProtKB-KW"/>
</dbReference>
<dbReference type="InterPro" id="IPR050591">
    <property type="entry name" value="GSK-3"/>
</dbReference>
<feature type="compositionally biased region" description="Basic and acidic residues" evidence="7">
    <location>
        <begin position="364"/>
        <end position="380"/>
    </location>
</feature>
<dbReference type="InterPro" id="IPR000719">
    <property type="entry name" value="Prot_kinase_dom"/>
</dbReference>
<accession>A0AA39LZP6</accession>
<evidence type="ECO:0000256" key="1">
    <source>
        <dbReference type="ARBA" id="ARBA00005527"/>
    </source>
</evidence>
<feature type="region of interest" description="Disordered" evidence="7">
    <location>
        <begin position="336"/>
        <end position="414"/>
    </location>
</feature>
<feature type="domain" description="Protein kinase" evidence="8">
    <location>
        <begin position="22"/>
        <end position="309"/>
    </location>
</feature>
<dbReference type="InterPro" id="IPR011009">
    <property type="entry name" value="Kinase-like_dom_sf"/>
</dbReference>
<dbReference type="PROSITE" id="PS00108">
    <property type="entry name" value="PROTEIN_KINASE_ST"/>
    <property type="match status" value="1"/>
</dbReference>
<keyword evidence="3" id="KW-0808">Transferase</keyword>
<evidence type="ECO:0000256" key="5">
    <source>
        <dbReference type="ARBA" id="ARBA00022777"/>
    </source>
</evidence>
<dbReference type="GO" id="GO:0030424">
    <property type="term" value="C:axon"/>
    <property type="evidence" value="ECO:0007669"/>
    <property type="project" value="TreeGrafter"/>
</dbReference>
<proteinExistence type="inferred from homology"/>
<dbReference type="FunFam" id="1.10.510.10:FF:000624">
    <property type="entry name" value="Mitogen-activated protein kinase"/>
    <property type="match status" value="1"/>
</dbReference>
<evidence type="ECO:0000256" key="2">
    <source>
        <dbReference type="ARBA" id="ARBA00022527"/>
    </source>
</evidence>
<evidence type="ECO:0000256" key="7">
    <source>
        <dbReference type="SAM" id="MobiDB-lite"/>
    </source>
</evidence>
<organism evidence="9 10">
    <name type="scientific">Steinernema hermaphroditum</name>
    <dbReference type="NCBI Taxonomy" id="289476"/>
    <lineage>
        <taxon>Eukaryota</taxon>
        <taxon>Metazoa</taxon>
        <taxon>Ecdysozoa</taxon>
        <taxon>Nematoda</taxon>
        <taxon>Chromadorea</taxon>
        <taxon>Rhabditida</taxon>
        <taxon>Tylenchina</taxon>
        <taxon>Panagrolaimomorpha</taxon>
        <taxon>Strongyloidoidea</taxon>
        <taxon>Steinernematidae</taxon>
        <taxon>Steinernema</taxon>
    </lineage>
</organism>
<dbReference type="GO" id="GO:0005634">
    <property type="term" value="C:nucleus"/>
    <property type="evidence" value="ECO:0007669"/>
    <property type="project" value="TreeGrafter"/>
</dbReference>